<dbReference type="KEGG" id="tva:4775153"/>
<evidence type="ECO:0000256" key="4">
    <source>
        <dbReference type="ARBA" id="ARBA00022448"/>
    </source>
</evidence>
<dbReference type="RefSeq" id="XP_001329361.1">
    <property type="nucleotide sequence ID" value="XM_001329326.1"/>
</dbReference>
<protein>
    <recommendedName>
        <fullName evidence="10">Exportin-1 C-terminal domain-containing protein</fullName>
    </recommendedName>
</protein>
<dbReference type="InParanoid" id="A2DR39"/>
<dbReference type="GO" id="GO:0005643">
    <property type="term" value="C:nuclear pore"/>
    <property type="evidence" value="ECO:0000318"/>
    <property type="project" value="GO_Central"/>
</dbReference>
<proteinExistence type="inferred from homology"/>
<dbReference type="VEuPathDB" id="TrichDB:TVAGG3_0694980"/>
<dbReference type="eggNOG" id="KOG1410">
    <property type="taxonomic scope" value="Eukaryota"/>
</dbReference>
<evidence type="ECO:0000256" key="6">
    <source>
        <dbReference type="ARBA" id="ARBA00022927"/>
    </source>
</evidence>
<dbReference type="GO" id="GO:0005737">
    <property type="term" value="C:cytoplasm"/>
    <property type="evidence" value="ECO:0000318"/>
    <property type="project" value="GO_Central"/>
</dbReference>
<evidence type="ECO:0000256" key="2">
    <source>
        <dbReference type="ARBA" id="ARBA00004496"/>
    </source>
</evidence>
<dbReference type="STRING" id="5722.A2DR39"/>
<dbReference type="AlphaFoldDB" id="A2DR39"/>
<evidence type="ECO:0000256" key="7">
    <source>
        <dbReference type="ARBA" id="ARBA00023242"/>
    </source>
</evidence>
<comment type="subcellular location">
    <subcellularLocation>
        <location evidence="2">Cytoplasm</location>
    </subcellularLocation>
    <subcellularLocation>
        <location evidence="1">Nucleus</location>
    </subcellularLocation>
</comment>
<dbReference type="SMR" id="A2DR39"/>
<reference evidence="8" key="1">
    <citation type="submission" date="2006-10" db="EMBL/GenBank/DDBJ databases">
        <authorList>
            <person name="Amadeo P."/>
            <person name="Zhao Q."/>
            <person name="Wortman J."/>
            <person name="Fraser-Liggett C."/>
            <person name="Carlton J."/>
        </authorList>
    </citation>
    <scope>NUCLEOTIDE SEQUENCE</scope>
    <source>
        <strain evidence="8">G3</strain>
    </source>
</reference>
<reference evidence="8" key="2">
    <citation type="journal article" date="2007" name="Science">
        <title>Draft genome sequence of the sexually transmitted pathogen Trichomonas vaginalis.</title>
        <authorList>
            <person name="Carlton J.M."/>
            <person name="Hirt R.P."/>
            <person name="Silva J.C."/>
            <person name="Delcher A.L."/>
            <person name="Schatz M."/>
            <person name="Zhao Q."/>
            <person name="Wortman J.R."/>
            <person name="Bidwell S.L."/>
            <person name="Alsmark U.C.M."/>
            <person name="Besteiro S."/>
            <person name="Sicheritz-Ponten T."/>
            <person name="Noel C.J."/>
            <person name="Dacks J.B."/>
            <person name="Foster P.G."/>
            <person name="Simillion C."/>
            <person name="Van de Peer Y."/>
            <person name="Miranda-Saavedra D."/>
            <person name="Barton G.J."/>
            <person name="Westrop G.D."/>
            <person name="Mueller S."/>
            <person name="Dessi D."/>
            <person name="Fiori P.L."/>
            <person name="Ren Q."/>
            <person name="Paulsen I."/>
            <person name="Zhang H."/>
            <person name="Bastida-Corcuera F.D."/>
            <person name="Simoes-Barbosa A."/>
            <person name="Brown M.T."/>
            <person name="Hayes R.D."/>
            <person name="Mukherjee M."/>
            <person name="Okumura C.Y."/>
            <person name="Schneider R."/>
            <person name="Smith A.J."/>
            <person name="Vanacova S."/>
            <person name="Villalvazo M."/>
            <person name="Haas B.J."/>
            <person name="Pertea M."/>
            <person name="Feldblyum T.V."/>
            <person name="Utterback T.R."/>
            <person name="Shu C.L."/>
            <person name="Osoegawa K."/>
            <person name="de Jong P.J."/>
            <person name="Hrdy I."/>
            <person name="Horvathova L."/>
            <person name="Zubacova Z."/>
            <person name="Dolezal P."/>
            <person name="Malik S.B."/>
            <person name="Logsdon J.M. Jr."/>
            <person name="Henze K."/>
            <person name="Gupta A."/>
            <person name="Wang C.C."/>
            <person name="Dunne R.L."/>
            <person name="Upcroft J.A."/>
            <person name="Upcroft P."/>
            <person name="White O."/>
            <person name="Salzberg S.L."/>
            <person name="Tang P."/>
            <person name="Chiu C.-H."/>
            <person name="Lee Y.-S."/>
            <person name="Embley T.M."/>
            <person name="Coombs G.H."/>
            <person name="Mottram J.C."/>
            <person name="Tachezy J."/>
            <person name="Fraser-Liggett C.M."/>
            <person name="Johnson P.J."/>
        </authorList>
    </citation>
    <scope>NUCLEOTIDE SEQUENCE [LARGE SCALE GENOMIC DNA]</scope>
    <source>
        <strain evidence="8">G3</strain>
    </source>
</reference>
<dbReference type="SUPFAM" id="SSF48371">
    <property type="entry name" value="ARM repeat"/>
    <property type="match status" value="1"/>
</dbReference>
<accession>A2DR39</accession>
<evidence type="ECO:0000313" key="8">
    <source>
        <dbReference type="EMBL" id="EAY17138.1"/>
    </source>
</evidence>
<sequence length="1035" mass="117986">MTTAEELVYLESKIADYFKASQVDEELMEISQDPERLETFKSFFELPEQKIQLAEFASLAIKNIITVICPKWNSNENHGIISWMISKISTYPVSHFIIGQFSHAVAIILTTALASYNDKISQIVEEISTLLDQSPIQIYSALLIFSNIYTEIDLNNPRCRSHFVLNFSNKFFMIALEQSLRYEAYKEIDTENAALILDAAIKVCRYTLRTPQTKTVSSARQVKVETIALPQIMSEIVSNPENLSKLFSICNVLLAEGTKPNMIASAFSTIEAYVSVAENNFRQQLQTIVGTLLDMIGVYITEDWGSNIDLVECISKILFAASSKFTPQVSMELGNFAEFITKFSEATVSMLSTIKFNYYEFPKIESSLSFCAKLFNTIATTCRNAEFKQNVAAQIAPICHQYLEFLCSSEIQQYPVSIIANITQPVQMMIRSDPAGICSHIRNLMQHLEEIINSRGTITDRSIVENAQKKLGIMISVVARTMINQYPVPNDLSEANYHVYLFSHTMRLINDSINWLNEGERFVEFEQSVVNFITIILGTIVISDKGRDHTLFYQACNDLQSPVSSKNVAADLLSERLFCTLSCFGGDDSHDSLINDAVFAMNILAHSHEGLVKFVNNANENNFIFQQRMKRQRYIFYQQLLAILIETRKFDGISELLNIILSRVPQNQRISDTEARGLAIDIRGLFNAAKTAEFYDILFDWFYNNFLNFFVALANSYINDPSVIMQILKMFSIIVQQPNLSTKRICFPPFSPKGNILFEKCVEIINPVLILSNDLMNSERESTEKKDTDTAIKLVSYCARVFYRMIEGGYVCIDAFKVYGLTTFTDTLSLFFGIFSDEDFMMYFLHFTKYLNDISQLFNQICQKQMPVLADCPDWIVIVVNFAINMLMDEVATENRDKCYDILKSVARYIVDEFYIGNEPSDNLKTISQRSTMALWNLLFSGPGKLKADQRLYVADPLKLFLVLFPELVDEALNSILNQLPEDRKQSFMIVIENFKADLEKDLDDEKGNFSGKIQKITDFVQTVGLKIVVFKLDE</sequence>
<dbReference type="GO" id="GO:0005049">
    <property type="term" value="F:nuclear export signal receptor activity"/>
    <property type="evidence" value="ECO:0000318"/>
    <property type="project" value="GO_Central"/>
</dbReference>
<name>A2DR39_TRIV3</name>
<organism evidence="8 9">
    <name type="scientific">Trichomonas vaginalis (strain ATCC PRA-98 / G3)</name>
    <dbReference type="NCBI Taxonomy" id="412133"/>
    <lineage>
        <taxon>Eukaryota</taxon>
        <taxon>Metamonada</taxon>
        <taxon>Parabasalia</taxon>
        <taxon>Trichomonadida</taxon>
        <taxon>Trichomonadidae</taxon>
        <taxon>Trichomonas</taxon>
    </lineage>
</organism>
<dbReference type="VEuPathDB" id="TrichDB:TVAG_303570"/>
<gene>
    <name evidence="8" type="ORF">TVAG_303570</name>
</gene>
<keyword evidence="7" id="KW-0539">Nucleus</keyword>
<dbReference type="PANTHER" id="PTHR12596">
    <property type="entry name" value="EXPORTIN 4,7-RELATED"/>
    <property type="match status" value="1"/>
</dbReference>
<dbReference type="Proteomes" id="UP000001542">
    <property type="component" value="Unassembled WGS sequence"/>
</dbReference>
<dbReference type="PANTHER" id="PTHR12596:SF2">
    <property type="entry name" value="EXPORTIN-7 ISOFORM X1"/>
    <property type="match status" value="1"/>
</dbReference>
<evidence type="ECO:0000256" key="3">
    <source>
        <dbReference type="ARBA" id="ARBA00009466"/>
    </source>
</evidence>
<dbReference type="GO" id="GO:0006611">
    <property type="term" value="P:protein export from nucleus"/>
    <property type="evidence" value="ECO:0000318"/>
    <property type="project" value="GO_Central"/>
</dbReference>
<evidence type="ECO:0000256" key="5">
    <source>
        <dbReference type="ARBA" id="ARBA00022490"/>
    </source>
</evidence>
<keyword evidence="9" id="KW-1185">Reference proteome</keyword>
<keyword evidence="4" id="KW-0813">Transport</keyword>
<dbReference type="InterPro" id="IPR044189">
    <property type="entry name" value="XPO4/7-like"/>
</dbReference>
<comment type="similarity">
    <text evidence="3">Belongs to the exportin family.</text>
</comment>
<evidence type="ECO:0000256" key="1">
    <source>
        <dbReference type="ARBA" id="ARBA00004123"/>
    </source>
</evidence>
<keyword evidence="6" id="KW-0653">Protein transport</keyword>
<dbReference type="InterPro" id="IPR016024">
    <property type="entry name" value="ARM-type_fold"/>
</dbReference>
<evidence type="ECO:0000313" key="9">
    <source>
        <dbReference type="Proteomes" id="UP000001542"/>
    </source>
</evidence>
<dbReference type="EMBL" id="DS113234">
    <property type="protein sequence ID" value="EAY17138.1"/>
    <property type="molecule type" value="Genomic_DNA"/>
</dbReference>
<keyword evidence="5" id="KW-0963">Cytoplasm</keyword>
<evidence type="ECO:0008006" key="10">
    <source>
        <dbReference type="Google" id="ProtNLM"/>
    </source>
</evidence>